<feature type="transmembrane region" description="Helical" evidence="2">
    <location>
        <begin position="220"/>
        <end position="239"/>
    </location>
</feature>
<proteinExistence type="predicted"/>
<feature type="compositionally biased region" description="Basic and acidic residues" evidence="1">
    <location>
        <begin position="88"/>
        <end position="98"/>
    </location>
</feature>
<evidence type="ECO:0000256" key="2">
    <source>
        <dbReference type="SAM" id="Phobius"/>
    </source>
</evidence>
<accession>A0A371D9I3</accession>
<sequence length="289" mass="31812">MRLSRERHRQMEHGRERDRDILKVSDMRTDMLVVLGRVHGKEDRAGPTFAHHGWGMVIEMSLMDTMEAARTKCGQQPTFARVHGSVPRHLDLPQEDSRTPAPSPVPVSRSRACVPSAHARPSTTSAHAAPLFPPLSPPPSVTLRLYLWASVSSAPPVLSIPLSNRGARISVAHIIMPALIPAYRVAQARHVLWRLGSLLARTLRCWQLRLPSSRTNTMPAVLLTSSLLCVPACLCWSAGIPRVCSPAPPSLVNISMVSAYSPSLAYVLTSICLDSRLTRSHVARRYASR</sequence>
<reference evidence="3 4" key="1">
    <citation type="journal article" date="2018" name="Biotechnol. Biofuels">
        <title>Integrative visual omics of the white-rot fungus Polyporus brumalis exposes the biotechnological potential of its oxidative enzymes for delignifying raw plant biomass.</title>
        <authorList>
            <person name="Miyauchi S."/>
            <person name="Rancon A."/>
            <person name="Drula E."/>
            <person name="Hage H."/>
            <person name="Chaduli D."/>
            <person name="Favel A."/>
            <person name="Grisel S."/>
            <person name="Henrissat B."/>
            <person name="Herpoel-Gimbert I."/>
            <person name="Ruiz-Duenas F.J."/>
            <person name="Chevret D."/>
            <person name="Hainaut M."/>
            <person name="Lin J."/>
            <person name="Wang M."/>
            <person name="Pangilinan J."/>
            <person name="Lipzen A."/>
            <person name="Lesage-Meessen L."/>
            <person name="Navarro D."/>
            <person name="Riley R."/>
            <person name="Grigoriev I.V."/>
            <person name="Zhou S."/>
            <person name="Raouche S."/>
            <person name="Rosso M.N."/>
        </authorList>
    </citation>
    <scope>NUCLEOTIDE SEQUENCE [LARGE SCALE GENOMIC DNA]</scope>
    <source>
        <strain evidence="3 4">BRFM 1820</strain>
    </source>
</reference>
<gene>
    <name evidence="3" type="ORF">OH76DRAFT_559734</name>
</gene>
<dbReference type="EMBL" id="KZ857407">
    <property type="protein sequence ID" value="RDX49162.1"/>
    <property type="molecule type" value="Genomic_DNA"/>
</dbReference>
<feature type="region of interest" description="Disordered" evidence="1">
    <location>
        <begin position="84"/>
        <end position="109"/>
    </location>
</feature>
<evidence type="ECO:0000313" key="3">
    <source>
        <dbReference type="EMBL" id="RDX49162.1"/>
    </source>
</evidence>
<keyword evidence="2" id="KW-0472">Membrane</keyword>
<evidence type="ECO:0000256" key="1">
    <source>
        <dbReference type="SAM" id="MobiDB-lite"/>
    </source>
</evidence>
<protein>
    <submittedName>
        <fullName evidence="3">Uncharacterized protein</fullName>
    </submittedName>
</protein>
<dbReference type="Proteomes" id="UP000256964">
    <property type="component" value="Unassembled WGS sequence"/>
</dbReference>
<feature type="transmembrane region" description="Helical" evidence="2">
    <location>
        <begin position="251"/>
        <end position="273"/>
    </location>
</feature>
<evidence type="ECO:0000313" key="4">
    <source>
        <dbReference type="Proteomes" id="UP000256964"/>
    </source>
</evidence>
<dbReference type="AlphaFoldDB" id="A0A371D9I3"/>
<organism evidence="3 4">
    <name type="scientific">Lentinus brumalis</name>
    <dbReference type="NCBI Taxonomy" id="2498619"/>
    <lineage>
        <taxon>Eukaryota</taxon>
        <taxon>Fungi</taxon>
        <taxon>Dikarya</taxon>
        <taxon>Basidiomycota</taxon>
        <taxon>Agaricomycotina</taxon>
        <taxon>Agaricomycetes</taxon>
        <taxon>Polyporales</taxon>
        <taxon>Polyporaceae</taxon>
        <taxon>Lentinus</taxon>
    </lineage>
</organism>
<keyword evidence="2" id="KW-1133">Transmembrane helix</keyword>
<keyword evidence="4" id="KW-1185">Reference proteome</keyword>
<keyword evidence="2" id="KW-0812">Transmembrane</keyword>
<name>A0A371D9I3_9APHY</name>